<dbReference type="PANTHER" id="PTHR45708:SF49">
    <property type="entry name" value="ENDOCHITINASE"/>
    <property type="match status" value="1"/>
</dbReference>
<keyword evidence="3 4" id="KW-0326">Glycosidase</keyword>
<dbReference type="InterPro" id="IPR003305">
    <property type="entry name" value="CenC_carb-bd"/>
</dbReference>
<reference evidence="9" key="2">
    <citation type="submission" date="2020-09" db="EMBL/GenBank/DDBJ databases">
        <authorList>
            <person name="Sun Q."/>
            <person name="Ohkuma M."/>
        </authorList>
    </citation>
    <scope>NUCLEOTIDE SEQUENCE</scope>
    <source>
        <strain evidence="9">JCM 4646</strain>
    </source>
</reference>
<dbReference type="PROSITE" id="PS51910">
    <property type="entry name" value="GH18_2"/>
    <property type="match status" value="1"/>
</dbReference>
<dbReference type="Gene3D" id="2.60.120.260">
    <property type="entry name" value="Galactose-binding domain-like"/>
    <property type="match status" value="1"/>
</dbReference>
<dbReference type="PROSITE" id="PS01095">
    <property type="entry name" value="GH18_1"/>
    <property type="match status" value="1"/>
</dbReference>
<comment type="caution">
    <text evidence="9">The sequence shown here is derived from an EMBL/GenBank/DDBJ whole genome shotgun (WGS) entry which is preliminary data.</text>
</comment>
<feature type="region of interest" description="Disordered" evidence="6">
    <location>
        <begin position="173"/>
        <end position="223"/>
    </location>
</feature>
<evidence type="ECO:0000256" key="7">
    <source>
        <dbReference type="SAM" id="SignalP"/>
    </source>
</evidence>
<dbReference type="CDD" id="cd02871">
    <property type="entry name" value="GH18_chitinase_D-like"/>
    <property type="match status" value="1"/>
</dbReference>
<keyword evidence="2 4" id="KW-0378">Hydrolase</keyword>
<dbReference type="InterPro" id="IPR017853">
    <property type="entry name" value="GH"/>
</dbReference>
<evidence type="ECO:0000256" key="2">
    <source>
        <dbReference type="ARBA" id="ARBA00022801"/>
    </source>
</evidence>
<dbReference type="EMBL" id="BNBO01000005">
    <property type="protein sequence ID" value="GHH64441.1"/>
    <property type="molecule type" value="Genomic_DNA"/>
</dbReference>
<name>A0A919FH41_9ACTN</name>
<reference evidence="9" key="1">
    <citation type="journal article" date="2014" name="Int. J. Syst. Evol. Microbiol.">
        <title>Complete genome sequence of Corynebacterium casei LMG S-19264T (=DSM 44701T), isolated from a smear-ripened cheese.</title>
        <authorList>
            <consortium name="US DOE Joint Genome Institute (JGI-PGF)"/>
            <person name="Walter F."/>
            <person name="Albersmeier A."/>
            <person name="Kalinowski J."/>
            <person name="Ruckert C."/>
        </authorList>
    </citation>
    <scope>NUCLEOTIDE SEQUENCE</scope>
    <source>
        <strain evidence="9">JCM 4646</strain>
    </source>
</reference>
<dbReference type="SUPFAM" id="SSF49785">
    <property type="entry name" value="Galactose-binding domain-like"/>
    <property type="match status" value="1"/>
</dbReference>
<evidence type="ECO:0000256" key="3">
    <source>
        <dbReference type="ARBA" id="ARBA00023295"/>
    </source>
</evidence>
<evidence type="ECO:0000259" key="8">
    <source>
        <dbReference type="PROSITE" id="PS51910"/>
    </source>
</evidence>
<dbReference type="InterPro" id="IPR001579">
    <property type="entry name" value="Glyco_hydro_18_chit_AS"/>
</dbReference>
<feature type="signal peptide" evidence="7">
    <location>
        <begin position="1"/>
        <end position="38"/>
    </location>
</feature>
<dbReference type="EC" id="3.2.1.14" evidence="1"/>
<dbReference type="Pfam" id="PF00704">
    <property type="entry name" value="Glyco_hydro_18"/>
    <property type="match status" value="1"/>
</dbReference>
<feature type="compositionally biased region" description="Low complexity" evidence="6">
    <location>
        <begin position="179"/>
        <end position="221"/>
    </location>
</feature>
<dbReference type="PANTHER" id="PTHR45708">
    <property type="entry name" value="ENDOCHITINASE"/>
    <property type="match status" value="1"/>
</dbReference>
<dbReference type="GO" id="GO:0008843">
    <property type="term" value="F:endochitinase activity"/>
    <property type="evidence" value="ECO:0007669"/>
    <property type="project" value="UniProtKB-EC"/>
</dbReference>
<dbReference type="SUPFAM" id="SSF51445">
    <property type="entry name" value="(Trans)glycosidases"/>
    <property type="match status" value="1"/>
</dbReference>
<keyword evidence="7" id="KW-0732">Signal</keyword>
<dbReference type="InterPro" id="IPR011583">
    <property type="entry name" value="Chitinase_II/V-like_cat"/>
</dbReference>
<sequence>MPPARHRRARGVHTVIAGTAAVALGLTSLVLSTGGAQAADVELIANGGFEYGNHLTNWNCPAGTTPTTPADHPSIALRVTPTSSDSGECTQTVTVKPSSTYTLRSEVQGPYVYLGARGTGGADPSTWSSSTSWNNLSTTFTTGASTTSVTVYVHGWYGQGAYLVDNVSLIGPGTPSPSPTGSTTGPATPTPTVSTSPSPTATTPTPTATTPTPTATSTGPGLPKHKLTGYWQNFDNGATVQRISDVPAAYDIIAVSFADATSTPGAISFTLDSTLSSRLGGYTDAQFKADIAAKHAAGKKVVLSIGGQNGTISVSSSASATNFANSAYTLIQQYGFDGIDIDLENGVSATYMGQALHTLAGKVGAGFVLTMAPQTIDMQSTGAEYFKLALNVKDILTIVNMQYYNSGAMLGCDGQVYSQGTVNFLTALACIQLKGGLKPSQVGLGVPASTSAAGGGYVSAAVVNNALDCLAAGTNCGTFKPDTKWPDIGGAMTWSTNHDAKAGGPIAGTVGSHLHAMP</sequence>
<dbReference type="GeneID" id="95352051"/>
<protein>
    <recommendedName>
        <fullName evidence="1">chitinase</fullName>
        <ecNumber evidence="1">3.2.1.14</ecNumber>
    </recommendedName>
</protein>
<comment type="similarity">
    <text evidence="5">Belongs to the glycosyl hydrolase 18 family.</text>
</comment>
<dbReference type="GO" id="GO:0008061">
    <property type="term" value="F:chitin binding"/>
    <property type="evidence" value="ECO:0007669"/>
    <property type="project" value="InterPro"/>
</dbReference>
<dbReference type="AlphaFoldDB" id="A0A919FH41"/>
<evidence type="ECO:0000256" key="1">
    <source>
        <dbReference type="ARBA" id="ARBA00012729"/>
    </source>
</evidence>
<dbReference type="SMART" id="SM00636">
    <property type="entry name" value="Glyco_18"/>
    <property type="match status" value="1"/>
</dbReference>
<keyword evidence="10" id="KW-1185">Reference proteome</keyword>
<evidence type="ECO:0000256" key="6">
    <source>
        <dbReference type="SAM" id="MobiDB-lite"/>
    </source>
</evidence>
<dbReference type="GO" id="GO:0005975">
    <property type="term" value="P:carbohydrate metabolic process"/>
    <property type="evidence" value="ECO:0007669"/>
    <property type="project" value="InterPro"/>
</dbReference>
<organism evidence="9 10">
    <name type="scientific">Kitasatospora indigofera</name>
    <dbReference type="NCBI Taxonomy" id="67307"/>
    <lineage>
        <taxon>Bacteria</taxon>
        <taxon>Bacillati</taxon>
        <taxon>Actinomycetota</taxon>
        <taxon>Actinomycetes</taxon>
        <taxon>Kitasatosporales</taxon>
        <taxon>Streptomycetaceae</taxon>
        <taxon>Kitasatospora</taxon>
    </lineage>
</organism>
<feature type="chain" id="PRO_5037389764" description="chitinase" evidence="7">
    <location>
        <begin position="39"/>
        <end position="518"/>
    </location>
</feature>
<dbReference type="InterPro" id="IPR008979">
    <property type="entry name" value="Galactose-bd-like_sf"/>
</dbReference>
<dbReference type="Pfam" id="PF02018">
    <property type="entry name" value="CBM_4_9"/>
    <property type="match status" value="1"/>
</dbReference>
<evidence type="ECO:0000313" key="9">
    <source>
        <dbReference type="EMBL" id="GHH64441.1"/>
    </source>
</evidence>
<feature type="domain" description="GH18" evidence="8">
    <location>
        <begin position="225"/>
        <end position="517"/>
    </location>
</feature>
<proteinExistence type="inferred from homology"/>
<dbReference type="Proteomes" id="UP000617734">
    <property type="component" value="Unassembled WGS sequence"/>
</dbReference>
<dbReference type="RefSeq" id="WP_190210033.1">
    <property type="nucleotide sequence ID" value="NZ_BNBO01000005.1"/>
</dbReference>
<evidence type="ECO:0000256" key="5">
    <source>
        <dbReference type="RuleBase" id="RU004453"/>
    </source>
</evidence>
<dbReference type="InterPro" id="IPR050542">
    <property type="entry name" value="Glycosyl_Hydrlase18_Chitinase"/>
</dbReference>
<gene>
    <name evidence="9" type="ORF">GCM10018781_15570</name>
</gene>
<accession>A0A919FH41</accession>
<dbReference type="InterPro" id="IPR001223">
    <property type="entry name" value="Glyco_hydro18_cat"/>
</dbReference>
<evidence type="ECO:0000256" key="4">
    <source>
        <dbReference type="RuleBase" id="RU000489"/>
    </source>
</evidence>
<evidence type="ECO:0000313" key="10">
    <source>
        <dbReference type="Proteomes" id="UP000617734"/>
    </source>
</evidence>
<dbReference type="Gene3D" id="3.20.20.80">
    <property type="entry name" value="Glycosidases"/>
    <property type="match status" value="1"/>
</dbReference>